<reference evidence="2" key="1">
    <citation type="submission" date="2018-06" db="EMBL/GenBank/DDBJ databases">
        <authorList>
            <person name="Zhirakovskaya E."/>
        </authorList>
    </citation>
    <scope>NUCLEOTIDE SEQUENCE</scope>
</reference>
<protein>
    <submittedName>
        <fullName evidence="2">Uncharacterized protein</fullName>
    </submittedName>
</protein>
<organism evidence="2">
    <name type="scientific">hydrothermal vent metagenome</name>
    <dbReference type="NCBI Taxonomy" id="652676"/>
    <lineage>
        <taxon>unclassified sequences</taxon>
        <taxon>metagenomes</taxon>
        <taxon>ecological metagenomes</taxon>
    </lineage>
</organism>
<gene>
    <name evidence="2" type="ORF">MNBD_BACTEROID03-1908</name>
</gene>
<evidence type="ECO:0000313" key="2">
    <source>
        <dbReference type="EMBL" id="VAW11344.1"/>
    </source>
</evidence>
<keyword evidence="1" id="KW-0812">Transmembrane</keyword>
<sequence length="130" mass="15049">MEKNREKIDELIKEALSTEEAKFYDELGEQSLIEKSGEVHKGKNGWLATVMTIAHIVIFVAFVFCTVRFFNTEQVSELITWASGGFLCLIFMGMLKLYIWLQIDKNDILRELKRLELQVSSLHHGIDKLK</sequence>
<accession>A0A3B0TRT3</accession>
<proteinExistence type="predicted"/>
<evidence type="ECO:0000256" key="1">
    <source>
        <dbReference type="SAM" id="Phobius"/>
    </source>
</evidence>
<name>A0A3B0TRT3_9ZZZZ</name>
<feature type="transmembrane region" description="Helical" evidence="1">
    <location>
        <begin position="81"/>
        <end position="101"/>
    </location>
</feature>
<dbReference type="Pfam" id="PF20556">
    <property type="entry name" value="DUF6768"/>
    <property type="match status" value="1"/>
</dbReference>
<dbReference type="InterPro" id="IPR046659">
    <property type="entry name" value="DUF6768"/>
</dbReference>
<keyword evidence="1" id="KW-1133">Transmembrane helix</keyword>
<dbReference type="AlphaFoldDB" id="A0A3B0TRT3"/>
<keyword evidence="1" id="KW-0472">Membrane</keyword>
<dbReference type="EMBL" id="UOEL01000060">
    <property type="protein sequence ID" value="VAW11344.1"/>
    <property type="molecule type" value="Genomic_DNA"/>
</dbReference>
<feature type="transmembrane region" description="Helical" evidence="1">
    <location>
        <begin position="45"/>
        <end position="69"/>
    </location>
</feature>